<sequence>MAGKLAALHTYSSGHEETQSSPLDGGVEEEEEECIADGNELTTKDEYSMDENFAADFETDNLTCEDMEYFCGKGEENGSREMGDTEMEVESEKGRPPPLEPEEWDGPPGPDPRAEHRQVLLKKSGSQTTTSLRYMQIQTIRLWFSSKVSVQSCTGTVGSAEEASLAANLKGKQTSDGAGEITQTLSFLLR</sequence>
<gene>
    <name evidence="2" type="ORF">E1301_Tti016542</name>
</gene>
<feature type="region of interest" description="Disordered" evidence="1">
    <location>
        <begin position="1"/>
        <end position="46"/>
    </location>
</feature>
<feature type="region of interest" description="Disordered" evidence="1">
    <location>
        <begin position="72"/>
        <end position="115"/>
    </location>
</feature>
<evidence type="ECO:0000256" key="1">
    <source>
        <dbReference type="SAM" id="MobiDB-lite"/>
    </source>
</evidence>
<evidence type="ECO:0000313" key="3">
    <source>
        <dbReference type="Proteomes" id="UP000324632"/>
    </source>
</evidence>
<feature type="compositionally biased region" description="Acidic residues" evidence="1">
    <location>
        <begin position="26"/>
        <end position="35"/>
    </location>
</feature>
<reference evidence="2 3" key="1">
    <citation type="journal article" date="2019" name="Mol. Ecol. Resour.">
        <title>Chromosome-level genome assembly of Triplophysa tibetana, a fish adapted to the harsh high-altitude environment of the Tibetan Plateau.</title>
        <authorList>
            <person name="Yang X."/>
            <person name="Liu H."/>
            <person name="Ma Z."/>
            <person name="Zou Y."/>
            <person name="Zou M."/>
            <person name="Mao Y."/>
            <person name="Li X."/>
            <person name="Wang H."/>
            <person name="Chen T."/>
            <person name="Wang W."/>
            <person name="Yang R."/>
        </authorList>
    </citation>
    <scope>NUCLEOTIDE SEQUENCE [LARGE SCALE GENOMIC DNA]</scope>
    <source>
        <strain evidence="2">TTIB1903HZAU</strain>
        <tissue evidence="2">Muscle</tissue>
    </source>
</reference>
<proteinExistence type="predicted"/>
<protein>
    <submittedName>
        <fullName evidence="2">Zinc finger protein ZFPM2</fullName>
    </submittedName>
</protein>
<dbReference type="EMBL" id="SOYY01000024">
    <property type="protein sequence ID" value="KAA0702766.1"/>
    <property type="molecule type" value="Genomic_DNA"/>
</dbReference>
<keyword evidence="3" id="KW-1185">Reference proteome</keyword>
<accession>A0A5A9N1D9</accession>
<comment type="caution">
    <text evidence="2">The sequence shown here is derived from an EMBL/GenBank/DDBJ whole genome shotgun (WGS) entry which is preliminary data.</text>
</comment>
<dbReference type="Proteomes" id="UP000324632">
    <property type="component" value="Chromosome 24"/>
</dbReference>
<evidence type="ECO:0000313" key="2">
    <source>
        <dbReference type="EMBL" id="KAA0702766.1"/>
    </source>
</evidence>
<dbReference type="AlphaFoldDB" id="A0A5A9N1D9"/>
<name>A0A5A9N1D9_9TELE</name>
<feature type="compositionally biased region" description="Basic and acidic residues" evidence="1">
    <location>
        <begin position="73"/>
        <end position="83"/>
    </location>
</feature>
<organism evidence="2 3">
    <name type="scientific">Triplophysa tibetana</name>
    <dbReference type="NCBI Taxonomy" id="1572043"/>
    <lineage>
        <taxon>Eukaryota</taxon>
        <taxon>Metazoa</taxon>
        <taxon>Chordata</taxon>
        <taxon>Craniata</taxon>
        <taxon>Vertebrata</taxon>
        <taxon>Euteleostomi</taxon>
        <taxon>Actinopterygii</taxon>
        <taxon>Neopterygii</taxon>
        <taxon>Teleostei</taxon>
        <taxon>Ostariophysi</taxon>
        <taxon>Cypriniformes</taxon>
        <taxon>Nemacheilidae</taxon>
        <taxon>Triplophysa</taxon>
    </lineage>
</organism>